<comment type="caution">
    <text evidence="14">The sequence shown here is derived from an EMBL/GenBank/DDBJ whole genome shotgun (WGS) entry which is preliminary data.</text>
</comment>
<evidence type="ECO:0000256" key="1">
    <source>
        <dbReference type="ARBA" id="ARBA00004141"/>
    </source>
</evidence>
<dbReference type="SUPFAM" id="SSF53850">
    <property type="entry name" value="Periplasmic binding protein-like II"/>
    <property type="match status" value="1"/>
</dbReference>
<dbReference type="SMART" id="SM00079">
    <property type="entry name" value="PBPe"/>
    <property type="match status" value="1"/>
</dbReference>
<evidence type="ECO:0000256" key="4">
    <source>
        <dbReference type="ARBA" id="ARBA00022989"/>
    </source>
</evidence>
<reference evidence="14 15" key="1">
    <citation type="submission" date="2022-04" db="EMBL/GenBank/DDBJ databases">
        <authorList>
            <person name="Grouzdev D.S."/>
            <person name="Pantiukh K.S."/>
            <person name="Krutkina M.S."/>
        </authorList>
    </citation>
    <scope>NUCLEOTIDE SEQUENCE [LARGE SCALE GENOMIC DNA]</scope>
    <source>
        <strain evidence="14 15">6x-1</strain>
    </source>
</reference>
<dbReference type="SUPFAM" id="SSF81324">
    <property type="entry name" value="Voltage-gated potassium channels"/>
    <property type="match status" value="1"/>
</dbReference>
<evidence type="ECO:0000256" key="2">
    <source>
        <dbReference type="ARBA" id="ARBA00022448"/>
    </source>
</evidence>
<evidence type="ECO:0000313" key="14">
    <source>
        <dbReference type="EMBL" id="MCK0198153.1"/>
    </source>
</evidence>
<keyword evidence="5" id="KW-0406">Ion transport</keyword>
<evidence type="ECO:0000256" key="9">
    <source>
        <dbReference type="ARBA" id="ARBA00023303"/>
    </source>
</evidence>
<dbReference type="Gene3D" id="1.10.287.70">
    <property type="match status" value="1"/>
</dbReference>
<name>A0ABT0DDX4_9HYPH</name>
<dbReference type="Proteomes" id="UP001203284">
    <property type="component" value="Unassembled WGS sequence"/>
</dbReference>
<proteinExistence type="predicted"/>
<evidence type="ECO:0000256" key="3">
    <source>
        <dbReference type="ARBA" id="ARBA00022692"/>
    </source>
</evidence>
<dbReference type="InterPro" id="IPR001638">
    <property type="entry name" value="Solute-binding_3/MltF_N"/>
</dbReference>
<keyword evidence="11" id="KW-0732">Signal</keyword>
<evidence type="ECO:0000256" key="7">
    <source>
        <dbReference type="ARBA" id="ARBA00023170"/>
    </source>
</evidence>
<feature type="transmembrane region" description="Helical" evidence="10">
    <location>
        <begin position="208"/>
        <end position="228"/>
    </location>
</feature>
<keyword evidence="15" id="KW-1185">Reference proteome</keyword>
<evidence type="ECO:0000256" key="10">
    <source>
        <dbReference type="SAM" id="Phobius"/>
    </source>
</evidence>
<keyword evidence="7" id="KW-0675">Receptor</keyword>
<evidence type="ECO:0000313" key="15">
    <source>
        <dbReference type="Proteomes" id="UP001203284"/>
    </source>
</evidence>
<dbReference type="Pfam" id="PF00060">
    <property type="entry name" value="Lig_chan"/>
    <property type="match status" value="1"/>
</dbReference>
<dbReference type="InterPro" id="IPR015683">
    <property type="entry name" value="Ionotropic_Glu_rcpt"/>
</dbReference>
<evidence type="ECO:0000259" key="13">
    <source>
        <dbReference type="SMART" id="SM00079"/>
    </source>
</evidence>
<keyword evidence="3 10" id="KW-0812">Transmembrane</keyword>
<keyword evidence="2" id="KW-0813">Transport</keyword>
<dbReference type="RefSeq" id="WP_247030052.1">
    <property type="nucleotide sequence ID" value="NZ_JALKCH010000009.1"/>
</dbReference>
<feature type="domain" description="Ionotropic glutamate receptor C-terminal" evidence="13">
    <location>
        <begin position="32"/>
        <end position="352"/>
    </location>
</feature>
<feature type="domain" description="Solute-binding protein family 3/N-terminal" evidence="12">
    <location>
        <begin position="32"/>
        <end position="361"/>
    </location>
</feature>
<sequence>MRLVALILALFALTLPLHAEDAPAVPAPPGRTLVVATKEAPPFAMKGKDGTWSGISIDLWKRIAGQLNLDYRLVEEPTVKALIDQTAAGTYDAAVAAITITSPRARIVDFSQPFYATGLGIAVPLAAPSMWELLVHTLVSFGFLQAVGALIGLALLVGVLVWLFERNRNDHFKGAAGKGIGAGIWWSAEAMTQASTGHVAPTTMAGRAVAIVWMVVSVIALAVFTAGVTSALTTRQLQGLVNSAADLSRVRVGAVNGSATVEYLTAERIRFQGFATAQDGLKAMQDKRIDAFVYDKPLLAWIVLQQFSTSADMLDVVFDPQNYGIALPLGSPLRRDVDIALLDATHSDWWKTTLFRYLGER</sequence>
<keyword evidence="9" id="KW-0407">Ion channel</keyword>
<organism evidence="14 15">
    <name type="scientific">Ancylobacter crimeensis</name>
    <dbReference type="NCBI Taxonomy" id="2579147"/>
    <lineage>
        <taxon>Bacteria</taxon>
        <taxon>Pseudomonadati</taxon>
        <taxon>Pseudomonadota</taxon>
        <taxon>Alphaproteobacteria</taxon>
        <taxon>Hyphomicrobiales</taxon>
        <taxon>Xanthobacteraceae</taxon>
        <taxon>Ancylobacter</taxon>
    </lineage>
</organism>
<feature type="chain" id="PRO_5046545917" evidence="11">
    <location>
        <begin position="20"/>
        <end position="361"/>
    </location>
</feature>
<feature type="transmembrane region" description="Helical" evidence="10">
    <location>
        <begin position="138"/>
        <end position="164"/>
    </location>
</feature>
<feature type="signal peptide" evidence="11">
    <location>
        <begin position="1"/>
        <end position="19"/>
    </location>
</feature>
<dbReference type="SMART" id="SM00062">
    <property type="entry name" value="PBPb"/>
    <property type="match status" value="1"/>
</dbReference>
<dbReference type="Pfam" id="PF00497">
    <property type="entry name" value="SBP_bac_3"/>
    <property type="match status" value="1"/>
</dbReference>
<keyword evidence="8" id="KW-0325">Glycoprotein</keyword>
<evidence type="ECO:0000256" key="6">
    <source>
        <dbReference type="ARBA" id="ARBA00023136"/>
    </source>
</evidence>
<keyword evidence="4 10" id="KW-1133">Transmembrane helix</keyword>
<evidence type="ECO:0000256" key="8">
    <source>
        <dbReference type="ARBA" id="ARBA00023180"/>
    </source>
</evidence>
<accession>A0ABT0DDX4</accession>
<keyword evidence="6 10" id="KW-0472">Membrane</keyword>
<evidence type="ECO:0000256" key="11">
    <source>
        <dbReference type="SAM" id="SignalP"/>
    </source>
</evidence>
<dbReference type="InterPro" id="IPR001320">
    <property type="entry name" value="Iontro_rcpt_C"/>
</dbReference>
<dbReference type="Gene3D" id="3.40.190.10">
    <property type="entry name" value="Periplasmic binding protein-like II"/>
    <property type="match status" value="2"/>
</dbReference>
<comment type="subcellular location">
    <subcellularLocation>
        <location evidence="1">Membrane</location>
        <topology evidence="1">Multi-pass membrane protein</topology>
    </subcellularLocation>
</comment>
<gene>
    <name evidence="14" type="ORF">MWN34_14660</name>
</gene>
<evidence type="ECO:0000259" key="12">
    <source>
        <dbReference type="SMART" id="SM00062"/>
    </source>
</evidence>
<evidence type="ECO:0000256" key="5">
    <source>
        <dbReference type="ARBA" id="ARBA00023065"/>
    </source>
</evidence>
<dbReference type="EMBL" id="JALKCH010000009">
    <property type="protein sequence ID" value="MCK0198153.1"/>
    <property type="molecule type" value="Genomic_DNA"/>
</dbReference>
<dbReference type="PANTHER" id="PTHR18966">
    <property type="entry name" value="IONOTROPIC GLUTAMATE RECEPTOR"/>
    <property type="match status" value="1"/>
</dbReference>
<protein>
    <submittedName>
        <fullName evidence="14">Transporter substrate-binding domain-containing protein</fullName>
    </submittedName>
</protein>